<name>A0A0E9T3J1_ANGAN</name>
<reference evidence="1" key="2">
    <citation type="journal article" date="2015" name="Fish Shellfish Immunol.">
        <title>Early steps in the European eel (Anguilla anguilla)-Vibrio vulnificus interaction in the gills: Role of the RtxA13 toxin.</title>
        <authorList>
            <person name="Callol A."/>
            <person name="Pajuelo D."/>
            <person name="Ebbesson L."/>
            <person name="Teles M."/>
            <person name="MacKenzie S."/>
            <person name="Amaro C."/>
        </authorList>
    </citation>
    <scope>NUCLEOTIDE SEQUENCE</scope>
</reference>
<accession>A0A0E9T3J1</accession>
<dbReference type="EMBL" id="GBXM01060386">
    <property type="protein sequence ID" value="JAH48191.1"/>
    <property type="molecule type" value="Transcribed_RNA"/>
</dbReference>
<protein>
    <recommendedName>
        <fullName evidence="2">Endonuclease/exonuclease/phosphatase domain-containing protein</fullName>
    </recommendedName>
</protein>
<evidence type="ECO:0008006" key="2">
    <source>
        <dbReference type="Google" id="ProtNLM"/>
    </source>
</evidence>
<dbReference type="AlphaFoldDB" id="A0A0E9T3J1"/>
<evidence type="ECO:0000313" key="1">
    <source>
        <dbReference type="EMBL" id="JAH48191.1"/>
    </source>
</evidence>
<reference evidence="1" key="1">
    <citation type="submission" date="2014-11" db="EMBL/GenBank/DDBJ databases">
        <authorList>
            <person name="Amaro Gonzalez C."/>
        </authorList>
    </citation>
    <scope>NUCLEOTIDE SEQUENCE</scope>
</reference>
<sequence>MKVASFNIQRFGENKVSDGKIVSTLVQGDYCW</sequence>
<organism evidence="1">
    <name type="scientific">Anguilla anguilla</name>
    <name type="common">European freshwater eel</name>
    <name type="synonym">Muraena anguilla</name>
    <dbReference type="NCBI Taxonomy" id="7936"/>
    <lineage>
        <taxon>Eukaryota</taxon>
        <taxon>Metazoa</taxon>
        <taxon>Chordata</taxon>
        <taxon>Craniata</taxon>
        <taxon>Vertebrata</taxon>
        <taxon>Euteleostomi</taxon>
        <taxon>Actinopterygii</taxon>
        <taxon>Neopterygii</taxon>
        <taxon>Teleostei</taxon>
        <taxon>Anguilliformes</taxon>
        <taxon>Anguillidae</taxon>
        <taxon>Anguilla</taxon>
    </lineage>
</organism>
<proteinExistence type="predicted"/>